<evidence type="ECO:0000313" key="9">
    <source>
        <dbReference type="Proteomes" id="UP001228139"/>
    </source>
</evidence>
<dbReference type="SMART" id="SM00341">
    <property type="entry name" value="HRDC"/>
    <property type="match status" value="1"/>
</dbReference>
<evidence type="ECO:0000313" key="8">
    <source>
        <dbReference type="EMBL" id="WLS80947.1"/>
    </source>
</evidence>
<organism evidence="8 9">
    <name type="scientific">Erwinia pyri</name>
    <dbReference type="NCBI Taxonomy" id="3062598"/>
    <lineage>
        <taxon>Bacteria</taxon>
        <taxon>Pseudomonadati</taxon>
        <taxon>Pseudomonadota</taxon>
        <taxon>Gammaproteobacteria</taxon>
        <taxon>Enterobacterales</taxon>
        <taxon>Erwiniaceae</taxon>
        <taxon>Erwinia</taxon>
    </lineage>
</organism>
<dbReference type="Pfam" id="PF21293">
    <property type="entry name" value="RNAseD_HRDC_C"/>
    <property type="match status" value="1"/>
</dbReference>
<dbReference type="PROSITE" id="PS50967">
    <property type="entry name" value="HRDC"/>
    <property type="match status" value="1"/>
</dbReference>
<keyword evidence="4 6" id="KW-0378">Hydrolase</keyword>
<evidence type="ECO:0000259" key="7">
    <source>
        <dbReference type="PROSITE" id="PS50967"/>
    </source>
</evidence>
<comment type="catalytic activity">
    <reaction evidence="6">
        <text>Exonucleolytic cleavage that removes extra residues from the 3'-terminus of tRNA to produce 5'-mononucleotides.</text>
        <dbReference type="EC" id="3.1.13.5"/>
    </reaction>
</comment>
<comment type="similarity">
    <text evidence="6">Belongs to the RNase D family.</text>
</comment>
<dbReference type="Gene3D" id="3.30.420.10">
    <property type="entry name" value="Ribonuclease H-like superfamily/Ribonuclease H"/>
    <property type="match status" value="1"/>
</dbReference>
<dbReference type="InterPro" id="IPR051086">
    <property type="entry name" value="RNase_D-like"/>
</dbReference>
<dbReference type="AlphaFoldDB" id="A0AA50HQ30"/>
<evidence type="ECO:0000256" key="3">
    <source>
        <dbReference type="ARBA" id="ARBA00022722"/>
    </source>
</evidence>
<dbReference type="Pfam" id="PF00570">
    <property type="entry name" value="HRDC"/>
    <property type="match status" value="1"/>
</dbReference>
<dbReference type="InterPro" id="IPR036397">
    <property type="entry name" value="RNaseH_sf"/>
</dbReference>
<dbReference type="SMART" id="SM00474">
    <property type="entry name" value="35EXOc"/>
    <property type="match status" value="1"/>
</dbReference>
<evidence type="ECO:0000256" key="2">
    <source>
        <dbReference type="ARBA" id="ARBA00022694"/>
    </source>
</evidence>
<dbReference type="FunFam" id="3.30.420.10:FF:000060">
    <property type="entry name" value="Ribonuclease D"/>
    <property type="match status" value="1"/>
</dbReference>
<dbReference type="RefSeq" id="WP_306213195.1">
    <property type="nucleotide sequence ID" value="NZ_CP132353.1"/>
</dbReference>
<sequence>MITTNEALAELCQRARQVPALALDTEFVRTRTYYPGLGLIQLYDGEQIALIDPLPVTEWGPFRDLLLDENVIKFLHAGSEDLEVFLHEYGVLPTPMIDTQILAAFTGRPLSCGFATLVESYTGIALDKSESRTDWLARPLTARQCEYAAADVYYLLPIAQKLMNEAREAGSLDAALNECSLLCQRRQRVVAPEEAYRDITNAWQLRPRQLAALRLLAAWRLELAREKDMAVNFVVREENLWKVARYMPGSLGELDHLGLAGQEIRFHGKALVAMVARANELDESELPAPVANLIDNPDYKKVFKELKALMAEVAEKEGIGQELLASRRQINQLLSWHWRLKPQESKPELVDGWRGALLHDGIATILKAY</sequence>
<dbReference type="PANTHER" id="PTHR47649:SF1">
    <property type="entry name" value="RIBONUCLEASE D"/>
    <property type="match status" value="1"/>
</dbReference>
<keyword evidence="3 6" id="KW-0540">Nuclease</keyword>
<dbReference type="NCBIfam" id="NF008089">
    <property type="entry name" value="PRK10829.1"/>
    <property type="match status" value="1"/>
</dbReference>
<dbReference type="InterPro" id="IPR012337">
    <property type="entry name" value="RNaseH-like_sf"/>
</dbReference>
<evidence type="ECO:0000256" key="1">
    <source>
        <dbReference type="ARBA" id="ARBA00022490"/>
    </source>
</evidence>
<dbReference type="GO" id="GO:0008408">
    <property type="term" value="F:3'-5' exonuclease activity"/>
    <property type="evidence" value="ECO:0007669"/>
    <property type="project" value="InterPro"/>
</dbReference>
<keyword evidence="1 6" id="KW-0963">Cytoplasm</keyword>
<dbReference type="SUPFAM" id="SSF47819">
    <property type="entry name" value="HRDC-like"/>
    <property type="match status" value="2"/>
</dbReference>
<protein>
    <recommendedName>
        <fullName evidence="6">Ribonuclease D</fullName>
        <shortName evidence="6">RNase D</shortName>
        <ecNumber evidence="6">3.1.13.5</ecNumber>
    </recommendedName>
</protein>
<dbReference type="GO" id="GO:0005737">
    <property type="term" value="C:cytoplasm"/>
    <property type="evidence" value="ECO:0007669"/>
    <property type="project" value="UniProtKB-SubCell"/>
</dbReference>
<dbReference type="CDD" id="cd06142">
    <property type="entry name" value="RNaseD_exo"/>
    <property type="match status" value="1"/>
</dbReference>
<dbReference type="Pfam" id="PF01612">
    <property type="entry name" value="DNA_pol_A_exo1"/>
    <property type="match status" value="1"/>
</dbReference>
<comment type="function">
    <text evidence="6">Exonuclease involved in the 3' processing of various precursor tRNAs. Initiates hydrolysis at the 3'-terminus of an RNA molecule and releases 5'-mononucleotides.</text>
</comment>
<dbReference type="Proteomes" id="UP001228139">
    <property type="component" value="Chromosome"/>
</dbReference>
<accession>A0AA50HQ30</accession>
<dbReference type="EC" id="3.1.13.5" evidence="6"/>
<dbReference type="KEGG" id="epi:Q3V30_11460"/>
<dbReference type="InterPro" id="IPR002121">
    <property type="entry name" value="HRDC_dom"/>
</dbReference>
<name>A0AA50HQ30_9GAMM</name>
<keyword evidence="5 6" id="KW-0269">Exonuclease</keyword>
<dbReference type="GO" id="GO:0003676">
    <property type="term" value="F:nucleic acid binding"/>
    <property type="evidence" value="ECO:0007669"/>
    <property type="project" value="InterPro"/>
</dbReference>
<proteinExistence type="inferred from homology"/>
<dbReference type="NCBIfam" id="TIGR01388">
    <property type="entry name" value="rnd"/>
    <property type="match status" value="1"/>
</dbReference>
<feature type="domain" description="HRDC" evidence="7">
    <location>
        <begin position="206"/>
        <end position="285"/>
    </location>
</feature>
<evidence type="ECO:0000256" key="5">
    <source>
        <dbReference type="ARBA" id="ARBA00022839"/>
    </source>
</evidence>
<reference evidence="8 9" key="1">
    <citation type="submission" date="2023-07" db="EMBL/GenBank/DDBJ databases">
        <title>Pathogenic bacteria of pear tree diseases.</title>
        <authorList>
            <person name="Zhang Z."/>
            <person name="He L."/>
            <person name="Huang R."/>
        </authorList>
    </citation>
    <scope>NUCLEOTIDE SEQUENCE [LARGE SCALE GENOMIC DNA]</scope>
    <source>
        <strain evidence="8 9">DE2</strain>
    </source>
</reference>
<dbReference type="GO" id="GO:0000166">
    <property type="term" value="F:nucleotide binding"/>
    <property type="evidence" value="ECO:0007669"/>
    <property type="project" value="InterPro"/>
</dbReference>
<keyword evidence="9" id="KW-1185">Reference proteome</keyword>
<dbReference type="PANTHER" id="PTHR47649">
    <property type="entry name" value="RIBONUCLEASE D"/>
    <property type="match status" value="1"/>
</dbReference>
<dbReference type="EMBL" id="CP132353">
    <property type="protein sequence ID" value="WLS80947.1"/>
    <property type="molecule type" value="Genomic_DNA"/>
</dbReference>
<dbReference type="SUPFAM" id="SSF53098">
    <property type="entry name" value="Ribonuclease H-like"/>
    <property type="match status" value="1"/>
</dbReference>
<dbReference type="GO" id="GO:0033890">
    <property type="term" value="F:ribonuclease D activity"/>
    <property type="evidence" value="ECO:0007669"/>
    <property type="project" value="UniProtKB-UniRule"/>
</dbReference>
<dbReference type="InterPro" id="IPR002562">
    <property type="entry name" value="3'-5'_exonuclease_dom"/>
</dbReference>
<comment type="subcellular location">
    <subcellularLocation>
        <location evidence="6">Cytoplasm</location>
    </subcellularLocation>
</comment>
<dbReference type="GO" id="GO:0042780">
    <property type="term" value="P:tRNA 3'-end processing"/>
    <property type="evidence" value="ECO:0007669"/>
    <property type="project" value="UniProtKB-UniRule"/>
</dbReference>
<dbReference type="InterPro" id="IPR048579">
    <property type="entry name" value="RNAseD_HRDC_C"/>
</dbReference>
<dbReference type="InterPro" id="IPR044876">
    <property type="entry name" value="HRDC_dom_sf"/>
</dbReference>
<dbReference type="InterPro" id="IPR006292">
    <property type="entry name" value="RNase_D"/>
</dbReference>
<dbReference type="HAMAP" id="MF_01899">
    <property type="entry name" value="RNase_D"/>
    <property type="match status" value="1"/>
</dbReference>
<dbReference type="Gene3D" id="1.10.150.80">
    <property type="entry name" value="HRDC domain"/>
    <property type="match status" value="2"/>
</dbReference>
<comment type="cofactor">
    <cofactor evidence="6">
        <name>a divalent metal cation</name>
        <dbReference type="ChEBI" id="CHEBI:60240"/>
    </cofactor>
</comment>
<evidence type="ECO:0000256" key="6">
    <source>
        <dbReference type="HAMAP-Rule" id="MF_01899"/>
    </source>
</evidence>
<gene>
    <name evidence="6 8" type="primary">rnd</name>
    <name evidence="8" type="ORF">Q3V30_11460</name>
</gene>
<dbReference type="InterPro" id="IPR010997">
    <property type="entry name" value="HRDC-like_sf"/>
</dbReference>
<evidence type="ECO:0000256" key="4">
    <source>
        <dbReference type="ARBA" id="ARBA00022801"/>
    </source>
</evidence>
<keyword evidence="2 6" id="KW-0819">tRNA processing</keyword>